<evidence type="ECO:0000256" key="1">
    <source>
        <dbReference type="ARBA" id="ARBA00022729"/>
    </source>
</evidence>
<organism evidence="3 4">
    <name type="scientific">Meloidogyne enterolobii</name>
    <name type="common">Root-knot nematode worm</name>
    <name type="synonym">Meloidogyne mayaguensis</name>
    <dbReference type="NCBI Taxonomy" id="390850"/>
    <lineage>
        <taxon>Eukaryota</taxon>
        <taxon>Metazoa</taxon>
        <taxon>Ecdysozoa</taxon>
        <taxon>Nematoda</taxon>
        <taxon>Chromadorea</taxon>
        <taxon>Rhabditida</taxon>
        <taxon>Tylenchina</taxon>
        <taxon>Tylenchomorpha</taxon>
        <taxon>Tylenchoidea</taxon>
        <taxon>Meloidogynidae</taxon>
        <taxon>Meloidogyninae</taxon>
        <taxon>Meloidogyne</taxon>
    </lineage>
</organism>
<feature type="signal peptide" evidence="2">
    <location>
        <begin position="1"/>
        <end position="19"/>
    </location>
</feature>
<evidence type="ECO:0000313" key="4">
    <source>
        <dbReference type="Proteomes" id="UP000580250"/>
    </source>
</evidence>
<dbReference type="AlphaFoldDB" id="A0A6V7VUU2"/>
<dbReference type="PANTHER" id="PTHR22907:SF59">
    <property type="entry name" value="CUTICLIN-LIKE PROTEIN 19"/>
    <property type="match status" value="1"/>
</dbReference>
<dbReference type="PANTHER" id="PTHR22907">
    <property type="entry name" value="GH04558P"/>
    <property type="match status" value="1"/>
</dbReference>
<evidence type="ECO:0000256" key="2">
    <source>
        <dbReference type="SAM" id="SignalP"/>
    </source>
</evidence>
<dbReference type="EMBL" id="CAJEWN010000308">
    <property type="protein sequence ID" value="CAD2177951.1"/>
    <property type="molecule type" value="Genomic_DNA"/>
</dbReference>
<reference evidence="3 4" key="1">
    <citation type="submission" date="2020-08" db="EMBL/GenBank/DDBJ databases">
        <authorList>
            <person name="Koutsovoulos G."/>
            <person name="Danchin GJ E."/>
        </authorList>
    </citation>
    <scope>NUCLEOTIDE SEQUENCE [LARGE SCALE GENOMIC DNA]</scope>
</reference>
<dbReference type="InterPro" id="IPR051962">
    <property type="entry name" value="Cuticlin"/>
</dbReference>
<evidence type="ECO:0000313" key="3">
    <source>
        <dbReference type="EMBL" id="CAD2177951.1"/>
    </source>
</evidence>
<gene>
    <name evidence="3" type="ORF">MENT_LOCUS29855</name>
</gene>
<feature type="chain" id="PRO_5027945817" evidence="2">
    <location>
        <begin position="20"/>
        <end position="241"/>
    </location>
</feature>
<comment type="caution">
    <text evidence="3">The sequence shown here is derived from an EMBL/GenBank/DDBJ whole genome shotgun (WGS) entry which is preliminary data.</text>
</comment>
<dbReference type="OrthoDB" id="5840463at2759"/>
<sequence>MFLTFFNLLILIYLSSTKCSSSSSHFSNIVIEKVKIIVDSVKVFIEDESLKNYSNNKPICVLVLHRGDCKGLKIKQNDKISWQEQICFLWKCIRTTDKLIMKIFDCWAGSDTSPIKLIDNNGYTREQSLISTPIYKHFNHSAYSLGRLTVRLQDLDYIRLSCSIKFCSVCNLDCRRNNTPKLTQNMSLEKVEDWWTEQIKEEKKNFEEICENNTNENNGGGGGGLNKILNFLILFNIFFIF</sequence>
<protein>
    <submittedName>
        <fullName evidence="3">Uncharacterized protein</fullName>
    </submittedName>
</protein>
<keyword evidence="1 2" id="KW-0732">Signal</keyword>
<dbReference type="Proteomes" id="UP000580250">
    <property type="component" value="Unassembled WGS sequence"/>
</dbReference>
<proteinExistence type="predicted"/>
<accession>A0A6V7VUU2</accession>
<name>A0A6V7VUU2_MELEN</name>